<organism evidence="16 17">
    <name type="scientific">Alteromonas salexigens</name>
    <dbReference type="NCBI Taxonomy" id="2982530"/>
    <lineage>
        <taxon>Bacteria</taxon>
        <taxon>Pseudomonadati</taxon>
        <taxon>Pseudomonadota</taxon>
        <taxon>Gammaproteobacteria</taxon>
        <taxon>Alteromonadales</taxon>
        <taxon>Alteromonadaceae</taxon>
        <taxon>Alteromonas/Salinimonas group</taxon>
        <taxon>Alteromonas</taxon>
    </lineage>
</organism>
<evidence type="ECO:0000256" key="10">
    <source>
        <dbReference type="ARBA" id="ARBA00023136"/>
    </source>
</evidence>
<keyword evidence="9 14" id="KW-0560">Oxidoreductase</keyword>
<evidence type="ECO:0000256" key="8">
    <source>
        <dbReference type="ARBA" id="ARBA00022989"/>
    </source>
</evidence>
<accession>A0ABT2VRN1</accession>
<sequence length="174" mass="19483">MSVVHSISRWAEHKSSWLLLFASALALQITALYFQYGMDLKPCIMCIYQRTAVYGILLAGLLVLIVNHGLTRLLGFAGWIVSAVWGYLLATEHLEIINASNPFFASCGIEPNFPSWAPLHEWLPAIFAAEGLCDENSWQFMSMGMAGWMQIIFGIYIAAFVVVFGCRLLDKKPF</sequence>
<comment type="similarity">
    <text evidence="2 14">Belongs to the DsbB family.</text>
</comment>
<dbReference type="NCBIfam" id="NF002485">
    <property type="entry name" value="PRK01749.1"/>
    <property type="match status" value="1"/>
</dbReference>
<dbReference type="GO" id="GO:0016491">
    <property type="term" value="F:oxidoreductase activity"/>
    <property type="evidence" value="ECO:0007669"/>
    <property type="project" value="UniProtKB-KW"/>
</dbReference>
<feature type="topological domain" description="Cytoplasmic" evidence="14">
    <location>
        <begin position="1"/>
        <end position="16"/>
    </location>
</feature>
<evidence type="ECO:0000256" key="4">
    <source>
        <dbReference type="ARBA" id="ARBA00022475"/>
    </source>
</evidence>
<dbReference type="PANTHER" id="PTHR36570">
    <property type="entry name" value="DISULFIDE BOND FORMATION PROTEIN B"/>
    <property type="match status" value="1"/>
</dbReference>
<dbReference type="InterPro" id="IPR050183">
    <property type="entry name" value="DsbB"/>
</dbReference>
<dbReference type="InterPro" id="IPR003752">
    <property type="entry name" value="DiS_bond_form_DsbB/BdbC"/>
</dbReference>
<feature type="transmembrane region" description="Helical" evidence="15">
    <location>
        <begin position="47"/>
        <end position="66"/>
    </location>
</feature>
<evidence type="ECO:0000256" key="2">
    <source>
        <dbReference type="ARBA" id="ARBA00008823"/>
    </source>
</evidence>
<evidence type="ECO:0000256" key="1">
    <source>
        <dbReference type="ARBA" id="ARBA00004429"/>
    </source>
</evidence>
<evidence type="ECO:0000256" key="5">
    <source>
        <dbReference type="ARBA" id="ARBA00022519"/>
    </source>
</evidence>
<dbReference type="Gene3D" id="1.20.1550.10">
    <property type="entry name" value="DsbB-like"/>
    <property type="match status" value="1"/>
</dbReference>
<evidence type="ECO:0000256" key="15">
    <source>
        <dbReference type="SAM" id="Phobius"/>
    </source>
</evidence>
<keyword evidence="17" id="KW-1185">Reference proteome</keyword>
<dbReference type="SUPFAM" id="SSF158442">
    <property type="entry name" value="DsbB-like"/>
    <property type="match status" value="1"/>
</dbReference>
<gene>
    <name evidence="14 16" type="primary">dsbB</name>
    <name evidence="16" type="ORF">OCL06_15375</name>
</gene>
<evidence type="ECO:0000313" key="17">
    <source>
        <dbReference type="Proteomes" id="UP001209257"/>
    </source>
</evidence>
<dbReference type="Proteomes" id="UP001209257">
    <property type="component" value="Unassembled WGS sequence"/>
</dbReference>
<feature type="disulfide bond" description="Redox-active" evidence="14">
    <location>
        <begin position="43"/>
        <end position="46"/>
    </location>
</feature>
<feature type="topological domain" description="Periplasmic" evidence="14">
    <location>
        <begin position="34"/>
        <end position="51"/>
    </location>
</feature>
<dbReference type="PANTHER" id="PTHR36570:SF2">
    <property type="entry name" value="DISULFIDE BOND FORMATION PROTEIN B"/>
    <property type="match status" value="1"/>
</dbReference>
<keyword evidence="5" id="KW-0997">Cell inner membrane</keyword>
<keyword evidence="13 14" id="KW-0676">Redox-active center</keyword>
<protein>
    <recommendedName>
        <fullName evidence="14">Disulfide bond formation protein B</fullName>
    </recommendedName>
    <alternativeName>
        <fullName evidence="14">Disulfide oxidoreductase</fullName>
    </alternativeName>
</protein>
<evidence type="ECO:0000256" key="6">
    <source>
        <dbReference type="ARBA" id="ARBA00022692"/>
    </source>
</evidence>
<dbReference type="HAMAP" id="MF_00286">
    <property type="entry name" value="DsbB"/>
    <property type="match status" value="1"/>
</dbReference>
<evidence type="ECO:0000256" key="3">
    <source>
        <dbReference type="ARBA" id="ARBA00022448"/>
    </source>
</evidence>
<feature type="topological domain" description="Cytoplasmic" evidence="14">
    <location>
        <begin position="167"/>
        <end position="174"/>
    </location>
</feature>
<evidence type="ECO:0000256" key="9">
    <source>
        <dbReference type="ARBA" id="ARBA00023002"/>
    </source>
</evidence>
<dbReference type="InterPro" id="IPR022920">
    <property type="entry name" value="Disulphide_bond_form_DsbB"/>
</dbReference>
<dbReference type="InterPro" id="IPR023380">
    <property type="entry name" value="DsbB-like_sf"/>
</dbReference>
<keyword evidence="8 14" id="KW-1133">Transmembrane helix</keyword>
<feature type="topological domain" description="Cytoplasmic" evidence="14">
    <location>
        <begin position="68"/>
        <end position="73"/>
    </location>
</feature>
<dbReference type="EMBL" id="JAOTJC010000013">
    <property type="protein sequence ID" value="MCU7555970.1"/>
    <property type="molecule type" value="Genomic_DNA"/>
</dbReference>
<name>A0ABT2VRN1_9ALTE</name>
<keyword evidence="12 14" id="KW-0143">Chaperone</keyword>
<evidence type="ECO:0000256" key="7">
    <source>
        <dbReference type="ARBA" id="ARBA00022982"/>
    </source>
</evidence>
<dbReference type="Pfam" id="PF02600">
    <property type="entry name" value="DsbB"/>
    <property type="match status" value="1"/>
</dbReference>
<evidence type="ECO:0000256" key="11">
    <source>
        <dbReference type="ARBA" id="ARBA00023157"/>
    </source>
</evidence>
<dbReference type="RefSeq" id="WP_262996160.1">
    <property type="nucleotide sequence ID" value="NZ_JAOTJC010000013.1"/>
</dbReference>
<evidence type="ECO:0000256" key="13">
    <source>
        <dbReference type="ARBA" id="ARBA00023284"/>
    </source>
</evidence>
<comment type="function">
    <text evidence="14">Required for disulfide bond formation in some periplasmic proteins. Acts by oxidizing the DsbA protein.</text>
</comment>
<evidence type="ECO:0000256" key="12">
    <source>
        <dbReference type="ARBA" id="ARBA00023186"/>
    </source>
</evidence>
<reference evidence="17" key="1">
    <citation type="submission" date="2023-07" db="EMBL/GenBank/DDBJ databases">
        <title>Study on multiphase classification of strain Alteromonas salexigens isolated from the Yellow Sea.</title>
        <authorList>
            <person name="Sun L."/>
        </authorList>
    </citation>
    <scope>NUCLEOTIDE SEQUENCE [LARGE SCALE GENOMIC DNA]</scope>
    <source>
        <strain evidence="17">ASW11-19</strain>
    </source>
</reference>
<evidence type="ECO:0000256" key="14">
    <source>
        <dbReference type="HAMAP-Rule" id="MF_00286"/>
    </source>
</evidence>
<keyword evidence="10 14" id="KW-0472">Membrane</keyword>
<keyword evidence="6 14" id="KW-0812">Transmembrane</keyword>
<keyword evidence="11 14" id="KW-1015">Disulfide bond</keyword>
<feature type="transmembrane region" description="Helical" evidence="15">
    <location>
        <begin position="148"/>
        <end position="169"/>
    </location>
</feature>
<comment type="caution">
    <text evidence="16">The sequence shown here is derived from an EMBL/GenBank/DDBJ whole genome shotgun (WGS) entry which is preliminary data.</text>
</comment>
<keyword evidence="3 14" id="KW-0813">Transport</keyword>
<feature type="disulfide bond" description="Redox-active" evidence="14">
    <location>
        <begin position="107"/>
        <end position="133"/>
    </location>
</feature>
<keyword evidence="7 14" id="KW-0249">Electron transport</keyword>
<comment type="caution">
    <text evidence="14">Lacks conserved residue(s) required for the propagation of feature annotation.</text>
</comment>
<keyword evidence="4 14" id="KW-1003">Cell membrane</keyword>
<proteinExistence type="inferred from homology"/>
<comment type="subcellular location">
    <subcellularLocation>
        <location evidence="1">Cell inner membrane</location>
        <topology evidence="1">Multi-pass membrane protein</topology>
    </subcellularLocation>
    <subcellularLocation>
        <location evidence="14">Cell membrane</location>
        <topology evidence="14">Multi-pass membrane protein</topology>
    </subcellularLocation>
</comment>
<evidence type="ECO:0000313" key="16">
    <source>
        <dbReference type="EMBL" id="MCU7555970.1"/>
    </source>
</evidence>